<dbReference type="EMBL" id="ML735027">
    <property type="protein sequence ID" value="KAB8201125.1"/>
    <property type="molecule type" value="Genomic_DNA"/>
</dbReference>
<feature type="compositionally biased region" description="Polar residues" evidence="1">
    <location>
        <begin position="76"/>
        <end position="100"/>
    </location>
</feature>
<evidence type="ECO:0000313" key="3">
    <source>
        <dbReference type="EMBL" id="KAB8201125.1"/>
    </source>
</evidence>
<feature type="compositionally biased region" description="Low complexity" evidence="1">
    <location>
        <begin position="37"/>
        <end position="51"/>
    </location>
</feature>
<dbReference type="VEuPathDB" id="FungiDB:BDV34DRAFT_203419"/>
<reference evidence="3 4" key="1">
    <citation type="submission" date="2019-04" db="EMBL/GenBank/DDBJ databases">
        <title>Fungal friends and foes A comparative genomics study of 23 Aspergillus species from section Flavi.</title>
        <authorList>
            <consortium name="DOE Joint Genome Institute"/>
            <person name="Kjaerbolling I."/>
            <person name="Vesth T.C."/>
            <person name="Frisvad J.C."/>
            <person name="Nybo J.L."/>
            <person name="Theobald S."/>
            <person name="Kildgaard S."/>
            <person name="Petersen T.I."/>
            <person name="Kuo A."/>
            <person name="Sato A."/>
            <person name="Lyhne E.K."/>
            <person name="Kogle M.E."/>
            <person name="Wiebenga A."/>
            <person name="Kun R.S."/>
            <person name="Lubbers R.J."/>
            <person name="Makela M.R."/>
            <person name="Barry K."/>
            <person name="Chovatia M."/>
            <person name="Clum A."/>
            <person name="Daum C."/>
            <person name="Haridas S."/>
            <person name="He G."/>
            <person name="LaButti K."/>
            <person name="Lipzen A."/>
            <person name="Mondo S."/>
            <person name="Pangilinan J."/>
            <person name="Riley R."/>
            <person name="Salamov A."/>
            <person name="Simmons B.A."/>
            <person name="Magnuson J.K."/>
            <person name="Henrissat B."/>
            <person name="Mortensen U.H."/>
            <person name="Larsen T.O."/>
            <person name="De vries R.P."/>
            <person name="Grigoriev I.V."/>
            <person name="Machida M."/>
            <person name="Baker S.E."/>
            <person name="Andersen M.R."/>
        </authorList>
    </citation>
    <scope>NUCLEOTIDE SEQUENCE [LARGE SCALE GENOMIC DNA]</scope>
    <source>
        <strain evidence="3 4">CBS 117618</strain>
    </source>
</reference>
<dbReference type="AlphaFoldDB" id="A0A5N6D794"/>
<feature type="region of interest" description="Disordered" evidence="1">
    <location>
        <begin position="37"/>
        <end position="110"/>
    </location>
</feature>
<gene>
    <name evidence="3" type="ORF">BDV34DRAFT_203419</name>
</gene>
<dbReference type="Proteomes" id="UP000326532">
    <property type="component" value="Unassembled WGS sequence"/>
</dbReference>
<sequence>MDRHPGHCLCYFLHQPPTHLLTILLLFLNTIIPAPNSIPSPNFSSIQPSQQHPQEYLFPRPPNPHIQRTPPKHSKPTQAQNQTKTQTSPNQGPKSPTAESHGSGIITQRK</sequence>
<feature type="chain" id="PRO_5024994668" evidence="2">
    <location>
        <begin position="34"/>
        <end position="110"/>
    </location>
</feature>
<feature type="signal peptide" evidence="2">
    <location>
        <begin position="1"/>
        <end position="33"/>
    </location>
</feature>
<evidence type="ECO:0000256" key="2">
    <source>
        <dbReference type="SAM" id="SignalP"/>
    </source>
</evidence>
<organism evidence="3 4">
    <name type="scientific">Aspergillus parasiticus</name>
    <dbReference type="NCBI Taxonomy" id="5067"/>
    <lineage>
        <taxon>Eukaryota</taxon>
        <taxon>Fungi</taxon>
        <taxon>Dikarya</taxon>
        <taxon>Ascomycota</taxon>
        <taxon>Pezizomycotina</taxon>
        <taxon>Eurotiomycetes</taxon>
        <taxon>Eurotiomycetidae</taxon>
        <taxon>Eurotiales</taxon>
        <taxon>Aspergillaceae</taxon>
        <taxon>Aspergillus</taxon>
        <taxon>Aspergillus subgen. Circumdati</taxon>
    </lineage>
</organism>
<evidence type="ECO:0000313" key="4">
    <source>
        <dbReference type="Proteomes" id="UP000326532"/>
    </source>
</evidence>
<protein>
    <submittedName>
        <fullName evidence="3">Uncharacterized protein</fullName>
    </submittedName>
</protein>
<keyword evidence="2" id="KW-0732">Signal</keyword>
<evidence type="ECO:0000256" key="1">
    <source>
        <dbReference type="SAM" id="MobiDB-lite"/>
    </source>
</evidence>
<accession>A0A5N6D794</accession>
<keyword evidence="4" id="KW-1185">Reference proteome</keyword>
<name>A0A5N6D794_ASPPA</name>
<proteinExistence type="predicted"/>